<dbReference type="AlphaFoldDB" id="A0AAV4P5N0"/>
<feature type="region of interest" description="Disordered" evidence="7">
    <location>
        <begin position="172"/>
        <end position="209"/>
    </location>
</feature>
<gene>
    <name evidence="8" type="primary">mRpL41</name>
    <name evidence="8" type="ORF">CEXT_8351</name>
</gene>
<evidence type="ECO:0000256" key="6">
    <source>
        <dbReference type="ARBA" id="ARBA00023274"/>
    </source>
</evidence>
<keyword evidence="4 8" id="KW-0689">Ribosomal protein</keyword>
<comment type="subcellular location">
    <subcellularLocation>
        <location evidence="1">Mitochondrion</location>
    </subcellularLocation>
</comment>
<keyword evidence="9" id="KW-1185">Reference proteome</keyword>
<keyword evidence="6" id="KW-0687">Ribonucleoprotein</keyword>
<evidence type="ECO:0000256" key="2">
    <source>
        <dbReference type="ARBA" id="ARBA00010152"/>
    </source>
</evidence>
<dbReference type="InterPro" id="IPR019189">
    <property type="entry name" value="Ribosomal_mL41"/>
</dbReference>
<accession>A0AAV4P5N0</accession>
<dbReference type="EMBL" id="BPLR01021576">
    <property type="protein sequence ID" value="GIX91338.1"/>
    <property type="molecule type" value="Genomic_DNA"/>
</dbReference>
<evidence type="ECO:0000256" key="4">
    <source>
        <dbReference type="ARBA" id="ARBA00022980"/>
    </source>
</evidence>
<dbReference type="GO" id="GO:0003735">
    <property type="term" value="F:structural constituent of ribosome"/>
    <property type="evidence" value="ECO:0007669"/>
    <property type="project" value="InterPro"/>
</dbReference>
<organism evidence="8 9">
    <name type="scientific">Caerostris extrusa</name>
    <name type="common">Bark spider</name>
    <name type="synonym">Caerostris bankana</name>
    <dbReference type="NCBI Taxonomy" id="172846"/>
    <lineage>
        <taxon>Eukaryota</taxon>
        <taxon>Metazoa</taxon>
        <taxon>Ecdysozoa</taxon>
        <taxon>Arthropoda</taxon>
        <taxon>Chelicerata</taxon>
        <taxon>Arachnida</taxon>
        <taxon>Araneae</taxon>
        <taxon>Araneomorphae</taxon>
        <taxon>Entelegynae</taxon>
        <taxon>Araneoidea</taxon>
        <taxon>Araneidae</taxon>
        <taxon>Caerostris</taxon>
    </lineage>
</organism>
<protein>
    <submittedName>
        <fullName evidence="8">39S ribosomal protein L41, mitochondrial</fullName>
    </submittedName>
</protein>
<dbReference type="Proteomes" id="UP001054945">
    <property type="component" value="Unassembled WGS sequence"/>
</dbReference>
<dbReference type="PANTHER" id="PTHR21338">
    <property type="entry name" value="MITOCHONDRIAL RIBOSOMAL PROTEIN L41"/>
    <property type="match status" value="1"/>
</dbReference>
<reference evidence="8 9" key="1">
    <citation type="submission" date="2021-06" db="EMBL/GenBank/DDBJ databases">
        <title>Caerostris extrusa draft genome.</title>
        <authorList>
            <person name="Kono N."/>
            <person name="Arakawa K."/>
        </authorList>
    </citation>
    <scope>NUCLEOTIDE SEQUENCE [LARGE SCALE GENOMIC DNA]</scope>
</reference>
<sequence length="209" mass="24734">MRRNRGEDVQEFEEMQSTRFRLIQPSSCWILSDAWHLKGYECQLAGRQILPSVSAKVNYEIYRCISTSSPCYGKRNFRKFKIPKRGNYEDLKYFRRHPELEDQRGRRLPGYWENGKFVKVPEMIPELIVPDLTDFPLKPYVSYRTSDITQEKFTPEHLFYAVYHKKLTNDFEEGKLDENGNPLEPSEEEKMDADEAWRKGRSTGSDLFG</sequence>
<name>A0AAV4P5N0_CAEEX</name>
<evidence type="ECO:0000256" key="3">
    <source>
        <dbReference type="ARBA" id="ARBA00022946"/>
    </source>
</evidence>
<evidence type="ECO:0000256" key="1">
    <source>
        <dbReference type="ARBA" id="ARBA00004173"/>
    </source>
</evidence>
<evidence type="ECO:0000256" key="5">
    <source>
        <dbReference type="ARBA" id="ARBA00023128"/>
    </source>
</evidence>
<evidence type="ECO:0000256" key="7">
    <source>
        <dbReference type="SAM" id="MobiDB-lite"/>
    </source>
</evidence>
<dbReference type="PANTHER" id="PTHR21338:SF0">
    <property type="entry name" value="LARGE RIBOSOMAL SUBUNIT PROTEIN ML41"/>
    <property type="match status" value="1"/>
</dbReference>
<evidence type="ECO:0000313" key="9">
    <source>
        <dbReference type="Proteomes" id="UP001054945"/>
    </source>
</evidence>
<dbReference type="GO" id="GO:0006412">
    <property type="term" value="P:translation"/>
    <property type="evidence" value="ECO:0007669"/>
    <property type="project" value="TreeGrafter"/>
</dbReference>
<comment type="similarity">
    <text evidence="2">Belongs to the mitochondrion-specific ribosomal protein mL41 family.</text>
</comment>
<dbReference type="GO" id="GO:0005762">
    <property type="term" value="C:mitochondrial large ribosomal subunit"/>
    <property type="evidence" value="ECO:0007669"/>
    <property type="project" value="InterPro"/>
</dbReference>
<evidence type="ECO:0000313" key="8">
    <source>
        <dbReference type="EMBL" id="GIX91338.1"/>
    </source>
</evidence>
<proteinExistence type="inferred from homology"/>
<comment type="caution">
    <text evidence="8">The sequence shown here is derived from an EMBL/GenBank/DDBJ whole genome shotgun (WGS) entry which is preliminary data.</text>
</comment>
<keyword evidence="5" id="KW-0496">Mitochondrion</keyword>
<keyword evidence="3" id="KW-0809">Transit peptide</keyword>
<dbReference type="Pfam" id="PF09809">
    <property type="entry name" value="MRP-L27"/>
    <property type="match status" value="1"/>
</dbReference>